<dbReference type="EMBL" id="CP000478">
    <property type="protein sequence ID" value="ABK16225.1"/>
    <property type="molecule type" value="Genomic_DNA"/>
</dbReference>
<gene>
    <name evidence="3" type="ordered locus">Sfum_0526</name>
</gene>
<keyword evidence="1" id="KW-0233">DNA recombination</keyword>
<dbReference type="InterPro" id="IPR011010">
    <property type="entry name" value="DNA_brk_join_enz"/>
</dbReference>
<dbReference type="InterPro" id="IPR050090">
    <property type="entry name" value="Tyrosine_recombinase_XerCD"/>
</dbReference>
<dbReference type="GO" id="GO:0015074">
    <property type="term" value="P:DNA integration"/>
    <property type="evidence" value="ECO:0007669"/>
    <property type="project" value="InterPro"/>
</dbReference>
<feature type="domain" description="Tyr recombinase" evidence="2">
    <location>
        <begin position="1"/>
        <end position="126"/>
    </location>
</feature>
<organism evidence="3 4">
    <name type="scientific">Syntrophobacter fumaroxidans (strain DSM 10017 / MPOB)</name>
    <dbReference type="NCBI Taxonomy" id="335543"/>
    <lineage>
        <taxon>Bacteria</taxon>
        <taxon>Pseudomonadati</taxon>
        <taxon>Thermodesulfobacteriota</taxon>
        <taxon>Syntrophobacteria</taxon>
        <taxon>Syntrophobacterales</taxon>
        <taxon>Syntrophobacteraceae</taxon>
        <taxon>Syntrophobacter</taxon>
    </lineage>
</organism>
<reference evidence="3 4" key="1">
    <citation type="submission" date="2006-10" db="EMBL/GenBank/DDBJ databases">
        <title>Complete sequence of Syntrophobacter fumaroxidans MPOB.</title>
        <authorList>
            <consortium name="US DOE Joint Genome Institute"/>
            <person name="Copeland A."/>
            <person name="Lucas S."/>
            <person name="Lapidus A."/>
            <person name="Barry K."/>
            <person name="Detter J.C."/>
            <person name="Glavina del Rio T."/>
            <person name="Hammon N."/>
            <person name="Israni S."/>
            <person name="Pitluck S."/>
            <person name="Goltsman E.G."/>
            <person name="Martinez M."/>
            <person name="Schmutz J."/>
            <person name="Larimer F."/>
            <person name="Land M."/>
            <person name="Hauser L."/>
            <person name="Kyrpides N."/>
            <person name="Kim E."/>
            <person name="Boone D.R."/>
            <person name="Brockman F."/>
            <person name="Culley D."/>
            <person name="Ferry J."/>
            <person name="Gunsalus R."/>
            <person name="McInerney M.J."/>
            <person name="Morrison M."/>
            <person name="Plugge C."/>
            <person name="Rohlin L."/>
            <person name="Scholten J."/>
            <person name="Sieber J."/>
            <person name="Stams A.J.M."/>
            <person name="Worm P."/>
            <person name="Henstra A.M."/>
            <person name="Richardson P."/>
        </authorList>
    </citation>
    <scope>NUCLEOTIDE SEQUENCE [LARGE SCALE GENOMIC DNA]</scope>
    <source>
        <strain evidence="4">DSM 10017 / MPOB</strain>
    </source>
</reference>
<evidence type="ECO:0000313" key="3">
    <source>
        <dbReference type="EMBL" id="ABK16225.1"/>
    </source>
</evidence>
<dbReference type="HOGENOM" id="CLU_1433827_0_0_7"/>
<proteinExistence type="predicted"/>
<dbReference type="STRING" id="335543.Sfum_0526"/>
<dbReference type="GO" id="GO:0003677">
    <property type="term" value="F:DNA binding"/>
    <property type="evidence" value="ECO:0007669"/>
    <property type="project" value="InterPro"/>
</dbReference>
<keyword evidence="4" id="KW-1185">Reference proteome</keyword>
<evidence type="ECO:0000313" key="4">
    <source>
        <dbReference type="Proteomes" id="UP000001784"/>
    </source>
</evidence>
<dbReference type="KEGG" id="sfu:Sfum_0526"/>
<dbReference type="eggNOG" id="COG0582">
    <property type="taxonomic scope" value="Bacteria"/>
</dbReference>
<dbReference type="InterPro" id="IPR002104">
    <property type="entry name" value="Integrase_catalytic"/>
</dbReference>
<dbReference type="InParanoid" id="A0LFM3"/>
<accession>A0LFM3</accession>
<protein>
    <submittedName>
        <fullName evidence="3">Phage integrase family protein</fullName>
    </submittedName>
</protein>
<dbReference type="PANTHER" id="PTHR30349">
    <property type="entry name" value="PHAGE INTEGRASE-RELATED"/>
    <property type="match status" value="1"/>
</dbReference>
<dbReference type="AlphaFoldDB" id="A0LFM3"/>
<dbReference type="Pfam" id="PF00589">
    <property type="entry name" value="Phage_integrase"/>
    <property type="match status" value="1"/>
</dbReference>
<dbReference type="SUPFAM" id="SSF56349">
    <property type="entry name" value="DNA breaking-rejoining enzymes"/>
    <property type="match status" value="1"/>
</dbReference>
<sequence length="189" mass="21493">MKWGDVDVERKILTLRAPKGGKTEIIPLSDTTLSAIEDLARKSEYVFPGREGAMLTGFKGPWEMVRKEAKLPASFHFHGIRHSFASNLVSSGVDFYTVGGLRTHKQAVTTQRYAHLSDEAMRRAVEKSAEVITPKEKKEEAVENDIESAQRAYYGQQKTLLLFIENLMADLMRKQFQEKLEKIKKYATI</sequence>
<dbReference type="PROSITE" id="PS51898">
    <property type="entry name" value="TYR_RECOMBINASE"/>
    <property type="match status" value="1"/>
</dbReference>
<dbReference type="GO" id="GO:0006310">
    <property type="term" value="P:DNA recombination"/>
    <property type="evidence" value="ECO:0007669"/>
    <property type="project" value="UniProtKB-KW"/>
</dbReference>
<dbReference type="Gene3D" id="1.10.443.10">
    <property type="entry name" value="Intergrase catalytic core"/>
    <property type="match status" value="1"/>
</dbReference>
<dbReference type="PANTHER" id="PTHR30349:SF64">
    <property type="entry name" value="PROPHAGE INTEGRASE INTD-RELATED"/>
    <property type="match status" value="1"/>
</dbReference>
<dbReference type="CDD" id="cd00796">
    <property type="entry name" value="INT_Rci_Hp1_C"/>
    <property type="match status" value="1"/>
</dbReference>
<dbReference type="Proteomes" id="UP000001784">
    <property type="component" value="Chromosome"/>
</dbReference>
<dbReference type="InterPro" id="IPR013762">
    <property type="entry name" value="Integrase-like_cat_sf"/>
</dbReference>
<evidence type="ECO:0000256" key="1">
    <source>
        <dbReference type="ARBA" id="ARBA00023172"/>
    </source>
</evidence>
<name>A0LFM3_SYNFM</name>
<evidence type="ECO:0000259" key="2">
    <source>
        <dbReference type="PROSITE" id="PS51898"/>
    </source>
</evidence>